<accession>I3SVX5</accession>
<dbReference type="AlphaFoldDB" id="I3SVX5"/>
<protein>
    <submittedName>
        <fullName evidence="2">Uncharacterized protein</fullName>
    </submittedName>
</protein>
<name>I3SVX5_LOTJA</name>
<sequence>MKKRNTPNVHHHVAAPSPIQNKSRPSAISSQGTNEKTKRRIERWMLSARDKTKREEYMSLYYRSLKTLFRTNKSIYISYHRITWVIYTLQNFFSSCIILRRHHPSSSIK</sequence>
<evidence type="ECO:0000313" key="2">
    <source>
        <dbReference type="EMBL" id="AFK44417.1"/>
    </source>
</evidence>
<proteinExistence type="evidence at transcript level"/>
<evidence type="ECO:0000256" key="1">
    <source>
        <dbReference type="SAM" id="MobiDB-lite"/>
    </source>
</evidence>
<dbReference type="EMBL" id="BT144623">
    <property type="protein sequence ID" value="AFK44417.1"/>
    <property type="molecule type" value="mRNA"/>
</dbReference>
<feature type="compositionally biased region" description="Basic residues" evidence="1">
    <location>
        <begin position="1"/>
        <end position="13"/>
    </location>
</feature>
<organism evidence="2">
    <name type="scientific">Lotus japonicus</name>
    <name type="common">Lotus corniculatus var. japonicus</name>
    <dbReference type="NCBI Taxonomy" id="34305"/>
    <lineage>
        <taxon>Eukaryota</taxon>
        <taxon>Viridiplantae</taxon>
        <taxon>Streptophyta</taxon>
        <taxon>Embryophyta</taxon>
        <taxon>Tracheophyta</taxon>
        <taxon>Spermatophyta</taxon>
        <taxon>Magnoliopsida</taxon>
        <taxon>eudicotyledons</taxon>
        <taxon>Gunneridae</taxon>
        <taxon>Pentapetalae</taxon>
        <taxon>rosids</taxon>
        <taxon>fabids</taxon>
        <taxon>Fabales</taxon>
        <taxon>Fabaceae</taxon>
        <taxon>Papilionoideae</taxon>
        <taxon>50 kb inversion clade</taxon>
        <taxon>NPAAA clade</taxon>
        <taxon>Hologalegina</taxon>
        <taxon>robinioid clade</taxon>
        <taxon>Loteae</taxon>
        <taxon>Lotus</taxon>
    </lineage>
</organism>
<feature type="compositionally biased region" description="Polar residues" evidence="1">
    <location>
        <begin position="18"/>
        <end position="34"/>
    </location>
</feature>
<reference evidence="2" key="1">
    <citation type="submission" date="2012-05" db="EMBL/GenBank/DDBJ databases">
        <authorList>
            <person name="Krishnakumar V."/>
            <person name="Cheung F."/>
            <person name="Xiao Y."/>
            <person name="Chan A."/>
            <person name="Moskal W.A."/>
            <person name="Town C.D."/>
        </authorList>
    </citation>
    <scope>NUCLEOTIDE SEQUENCE</scope>
</reference>
<feature type="region of interest" description="Disordered" evidence="1">
    <location>
        <begin position="1"/>
        <end position="39"/>
    </location>
</feature>